<dbReference type="Proteomes" id="UP000531938">
    <property type="component" value="Unassembled WGS sequence"/>
</dbReference>
<feature type="non-terminal residue" evidence="3">
    <location>
        <position position="1"/>
    </location>
</feature>
<dbReference type="GO" id="GO:0005654">
    <property type="term" value="C:nucleoplasm"/>
    <property type="evidence" value="ECO:0007669"/>
    <property type="project" value="TreeGrafter"/>
</dbReference>
<sequence length="88" mass="9581">LPVWGVRRARRGAEALRVTLYCSFESYEDAVRLYETIARRAARGDGGGGLHVLALRAPGRTALQLGLQRLPPGAAARPCHASLLQFRV</sequence>
<feature type="domain" description="FAM124" evidence="2">
    <location>
        <begin position="1"/>
        <end position="88"/>
    </location>
</feature>
<proteinExistence type="inferred from homology"/>
<accession>A0A7K7AKI0</accession>
<comment type="caution">
    <text evidence="3">The sequence shown here is derived from an EMBL/GenBank/DDBJ whole genome shotgun (WGS) entry which is preliminary data.</text>
</comment>
<feature type="non-terminal residue" evidence="3">
    <location>
        <position position="88"/>
    </location>
</feature>
<evidence type="ECO:0000313" key="3">
    <source>
        <dbReference type="EMBL" id="NWX96229.1"/>
    </source>
</evidence>
<name>A0A7K7AKI0_9AVES</name>
<dbReference type="EMBL" id="VZSH01000013">
    <property type="protein sequence ID" value="NWX96229.1"/>
    <property type="molecule type" value="Genomic_DNA"/>
</dbReference>
<dbReference type="InterPro" id="IPR029380">
    <property type="entry name" value="FAM124"/>
</dbReference>
<organism evidence="3 4">
    <name type="scientific">Nothoprocta ornata</name>
    <dbReference type="NCBI Taxonomy" id="83376"/>
    <lineage>
        <taxon>Eukaryota</taxon>
        <taxon>Metazoa</taxon>
        <taxon>Chordata</taxon>
        <taxon>Craniata</taxon>
        <taxon>Vertebrata</taxon>
        <taxon>Euteleostomi</taxon>
        <taxon>Archelosauria</taxon>
        <taxon>Archosauria</taxon>
        <taxon>Dinosauria</taxon>
        <taxon>Saurischia</taxon>
        <taxon>Theropoda</taxon>
        <taxon>Coelurosauria</taxon>
        <taxon>Aves</taxon>
        <taxon>Palaeognathae</taxon>
        <taxon>Tinamiformes</taxon>
        <taxon>Tinamidae</taxon>
        <taxon>Nothoprocta</taxon>
    </lineage>
</organism>
<dbReference type="PANTHER" id="PTHR14715">
    <property type="entry name" value="FAM124 DOMAIN-CONTAINING PROTEIN-RELATED"/>
    <property type="match status" value="1"/>
</dbReference>
<evidence type="ECO:0000256" key="1">
    <source>
        <dbReference type="ARBA" id="ARBA00006440"/>
    </source>
</evidence>
<dbReference type="InterPro" id="IPR046365">
    <property type="entry name" value="FAM124_dom"/>
</dbReference>
<reference evidence="3 4" key="1">
    <citation type="submission" date="2019-09" db="EMBL/GenBank/DDBJ databases">
        <title>Bird 10,000 Genomes (B10K) Project - Family phase.</title>
        <authorList>
            <person name="Zhang G."/>
        </authorList>
    </citation>
    <scope>NUCLEOTIDE SEQUENCE [LARGE SCALE GENOMIC DNA]</scope>
    <source>
        <strain evidence="3">B10K-MSB-03</strain>
    </source>
</reference>
<dbReference type="AlphaFoldDB" id="A0A7K7AKI0"/>
<protein>
    <submittedName>
        <fullName evidence="3">F124B protein</fullName>
    </submittedName>
</protein>
<comment type="similarity">
    <text evidence="1">Belongs to the FAM124 family.</text>
</comment>
<dbReference type="Pfam" id="PF15067">
    <property type="entry name" value="FAM124"/>
    <property type="match status" value="1"/>
</dbReference>
<gene>
    <name evidence="3" type="primary">Fam124b</name>
    <name evidence="3" type="ORF">NOTORN_R11901</name>
</gene>
<keyword evidence="4" id="KW-1185">Reference proteome</keyword>
<evidence type="ECO:0000259" key="2">
    <source>
        <dbReference type="Pfam" id="PF15067"/>
    </source>
</evidence>
<evidence type="ECO:0000313" key="4">
    <source>
        <dbReference type="Proteomes" id="UP000531938"/>
    </source>
</evidence>
<dbReference type="PANTHER" id="PTHR14715:SF2">
    <property type="entry name" value="PROTEIN FAM124B"/>
    <property type="match status" value="1"/>
</dbReference>